<evidence type="ECO:0000313" key="2">
    <source>
        <dbReference type="Proteomes" id="UP000222072"/>
    </source>
</evidence>
<keyword evidence="2" id="KW-1185">Reference proteome</keyword>
<accession>A0A1L2C984</accession>
<organism evidence="1 2">
    <name type="scientific">Pseudomonas phage ZC03</name>
    <dbReference type="NCBI Taxonomy" id="1622115"/>
    <lineage>
        <taxon>Viruses</taxon>
        <taxon>Duplodnaviria</taxon>
        <taxon>Heunggongvirae</taxon>
        <taxon>Uroviricota</taxon>
        <taxon>Caudoviricetes</taxon>
        <taxon>Schitoviridae</taxon>
        <taxon>Zicotriavirus</taxon>
        <taxon>Zicotriavirus ZC03</taxon>
    </lineage>
</organism>
<sequence length="82" mass="9423">MTTKLREDYECLRKALAEIRNALLINIIVNSDPREIIGELEEIYQIADDALSNTKSASQDSLAPSVRWAVIERCRQFKEKEV</sequence>
<gene>
    <name evidence="1" type="ORF">ZC03_083</name>
</gene>
<dbReference type="EMBL" id="KU356690">
    <property type="protein sequence ID" value="AMD43460.1"/>
    <property type="molecule type" value="Genomic_DNA"/>
</dbReference>
<protein>
    <submittedName>
        <fullName evidence="1">Uncharacterized protein</fullName>
    </submittedName>
</protein>
<name>A0A1L2C984_9CAUD</name>
<evidence type="ECO:0000313" key="1">
    <source>
        <dbReference type="EMBL" id="AMD43460.1"/>
    </source>
</evidence>
<proteinExistence type="predicted"/>
<reference evidence="1 2" key="1">
    <citation type="journal article" date="2017" name="BMC Genomics">
        <title>Three novel Pseudomonas phages isolated from composting provide insights into the evolution and diversity of tailed phages.</title>
        <authorList>
            <person name="Amgarten D."/>
            <person name="Martins L.F."/>
            <person name="Lombardi K.C."/>
            <person name="Antunes L.P."/>
            <person name="de Souza A.P.S."/>
            <person name="Nicastro G.G."/>
            <person name="Kitajima E.W."/>
            <person name="Quaggio R.B."/>
            <person name="Upton C."/>
            <person name="Setubal J.C."/>
            <person name="da Silva A.M."/>
        </authorList>
    </citation>
    <scope>NUCLEOTIDE SEQUENCE [LARGE SCALE GENOMIC DNA]</scope>
</reference>
<dbReference type="Proteomes" id="UP000222072">
    <property type="component" value="Segment"/>
</dbReference>